<dbReference type="InterPro" id="IPR028082">
    <property type="entry name" value="Peripla_BP_I"/>
</dbReference>
<keyword evidence="2" id="KW-0238">DNA-binding</keyword>
<dbReference type="AlphaFoldDB" id="A0A517MZU7"/>
<feature type="domain" description="HTH araC/xylS-type" evidence="5">
    <location>
        <begin position="304"/>
        <end position="402"/>
    </location>
</feature>
<dbReference type="PANTHER" id="PTHR30146:SF24">
    <property type="entry name" value="XYLOSE OPERON REGULATORY PROTEIN"/>
    <property type="match status" value="1"/>
</dbReference>
<gene>
    <name evidence="6" type="primary">xylR_5</name>
    <name evidence="6" type="ORF">HG15A2_37100</name>
</gene>
<protein>
    <submittedName>
        <fullName evidence="6">Xylose operon regulatory protein</fullName>
    </submittedName>
</protein>
<evidence type="ECO:0000256" key="1">
    <source>
        <dbReference type="ARBA" id="ARBA00023015"/>
    </source>
</evidence>
<evidence type="ECO:0000256" key="4">
    <source>
        <dbReference type="SAM" id="MobiDB-lite"/>
    </source>
</evidence>
<dbReference type="KEGG" id="amob:HG15A2_37100"/>
<dbReference type="SUPFAM" id="SSF53822">
    <property type="entry name" value="Periplasmic binding protein-like I"/>
    <property type="match status" value="1"/>
</dbReference>
<keyword evidence="1" id="KW-0805">Transcription regulation</keyword>
<dbReference type="SMART" id="SM00342">
    <property type="entry name" value="HTH_ARAC"/>
    <property type="match status" value="1"/>
</dbReference>
<sequence>MPPHIAVIIETSTSFGRNVISGIGRFARENGPWSLYLEQRSIYDPPPGWLKSWHGQGVICNVATEEIDRVVQGLDTPLVSLNTPKVRDSEGGFPGESENRNEKHNKRPRVPYVLNDDIAIGRMAAEHLLENGYRLFGFVGHEGVAWSDGRREGFRRTIEAGGGHCDVFQTTGHDKQGFGQKPWETELADMVAWLDQLEKPVGVMAATDFRALQVLDACRQANAFVPEGIAVIGVDNEEIVREAAIPNLSSVMPNAELVGYHAAQTLHELMSGRTVTNLLQYIEPVRVVVRQSTSSLAIQDPFVADAMQFIRQNACDGINVTDVLKHIRISRTALQQRFLDQTNHTIHEEIVAARILRIKELLSKTEMAIPLIAERVGINSSPYLSVLFKKHTGMTLSEYRRQKQSRRRT</sequence>
<dbReference type="PANTHER" id="PTHR30146">
    <property type="entry name" value="LACI-RELATED TRANSCRIPTIONAL REPRESSOR"/>
    <property type="match status" value="1"/>
</dbReference>
<dbReference type="InterPro" id="IPR009057">
    <property type="entry name" value="Homeodomain-like_sf"/>
</dbReference>
<evidence type="ECO:0000256" key="2">
    <source>
        <dbReference type="ARBA" id="ARBA00023125"/>
    </source>
</evidence>
<evidence type="ECO:0000313" key="7">
    <source>
        <dbReference type="Proteomes" id="UP000319852"/>
    </source>
</evidence>
<dbReference type="GO" id="GO:0000976">
    <property type="term" value="F:transcription cis-regulatory region binding"/>
    <property type="evidence" value="ECO:0007669"/>
    <property type="project" value="TreeGrafter"/>
</dbReference>
<dbReference type="Proteomes" id="UP000319852">
    <property type="component" value="Chromosome"/>
</dbReference>
<keyword evidence="7" id="KW-1185">Reference proteome</keyword>
<dbReference type="EMBL" id="CP036263">
    <property type="protein sequence ID" value="QDT00374.1"/>
    <property type="molecule type" value="Genomic_DNA"/>
</dbReference>
<accession>A0A517MZU7</accession>
<dbReference type="GO" id="GO:0003700">
    <property type="term" value="F:DNA-binding transcription factor activity"/>
    <property type="evidence" value="ECO:0007669"/>
    <property type="project" value="InterPro"/>
</dbReference>
<name>A0A517MZU7_9BACT</name>
<dbReference type="CDD" id="cd01543">
    <property type="entry name" value="PBP1_XylR"/>
    <property type="match status" value="1"/>
</dbReference>
<dbReference type="SUPFAM" id="SSF46689">
    <property type="entry name" value="Homeodomain-like"/>
    <property type="match status" value="1"/>
</dbReference>
<dbReference type="Pfam" id="PF22177">
    <property type="entry name" value="PBP1_XylR"/>
    <property type="match status" value="1"/>
</dbReference>
<dbReference type="Pfam" id="PF13377">
    <property type="entry name" value="Peripla_BP_3"/>
    <property type="match status" value="1"/>
</dbReference>
<dbReference type="Gene3D" id="3.40.50.2300">
    <property type="match status" value="2"/>
</dbReference>
<proteinExistence type="predicted"/>
<evidence type="ECO:0000256" key="3">
    <source>
        <dbReference type="ARBA" id="ARBA00023163"/>
    </source>
</evidence>
<dbReference type="PROSITE" id="PS01124">
    <property type="entry name" value="HTH_ARAC_FAMILY_2"/>
    <property type="match status" value="1"/>
</dbReference>
<keyword evidence="3" id="KW-0804">Transcription</keyword>
<evidence type="ECO:0000313" key="6">
    <source>
        <dbReference type="EMBL" id="QDT00374.1"/>
    </source>
</evidence>
<feature type="region of interest" description="Disordered" evidence="4">
    <location>
        <begin position="83"/>
        <end position="105"/>
    </location>
</feature>
<dbReference type="InterPro" id="IPR054031">
    <property type="entry name" value="XylR_PBP1"/>
</dbReference>
<evidence type="ECO:0000259" key="5">
    <source>
        <dbReference type="PROSITE" id="PS01124"/>
    </source>
</evidence>
<organism evidence="6 7">
    <name type="scientific">Adhaeretor mobilis</name>
    <dbReference type="NCBI Taxonomy" id="1930276"/>
    <lineage>
        <taxon>Bacteria</taxon>
        <taxon>Pseudomonadati</taxon>
        <taxon>Planctomycetota</taxon>
        <taxon>Planctomycetia</taxon>
        <taxon>Pirellulales</taxon>
        <taxon>Lacipirellulaceae</taxon>
        <taxon>Adhaeretor</taxon>
    </lineage>
</organism>
<dbReference type="Pfam" id="PF12833">
    <property type="entry name" value="HTH_18"/>
    <property type="match status" value="1"/>
</dbReference>
<dbReference type="InterPro" id="IPR046335">
    <property type="entry name" value="LacI/GalR-like_sensor"/>
</dbReference>
<dbReference type="InterPro" id="IPR018060">
    <property type="entry name" value="HTH_AraC"/>
</dbReference>
<reference evidence="6 7" key="1">
    <citation type="submission" date="2019-02" db="EMBL/GenBank/DDBJ databases">
        <title>Deep-cultivation of Planctomycetes and their phenomic and genomic characterization uncovers novel biology.</title>
        <authorList>
            <person name="Wiegand S."/>
            <person name="Jogler M."/>
            <person name="Boedeker C."/>
            <person name="Pinto D."/>
            <person name="Vollmers J."/>
            <person name="Rivas-Marin E."/>
            <person name="Kohn T."/>
            <person name="Peeters S.H."/>
            <person name="Heuer A."/>
            <person name="Rast P."/>
            <person name="Oberbeckmann S."/>
            <person name="Bunk B."/>
            <person name="Jeske O."/>
            <person name="Meyerdierks A."/>
            <person name="Storesund J.E."/>
            <person name="Kallscheuer N."/>
            <person name="Luecker S."/>
            <person name="Lage O.M."/>
            <person name="Pohl T."/>
            <person name="Merkel B.J."/>
            <person name="Hornburger P."/>
            <person name="Mueller R.-W."/>
            <person name="Bruemmer F."/>
            <person name="Labrenz M."/>
            <person name="Spormann A.M."/>
            <person name="Op den Camp H."/>
            <person name="Overmann J."/>
            <person name="Amann R."/>
            <person name="Jetten M.S.M."/>
            <person name="Mascher T."/>
            <person name="Medema M.H."/>
            <person name="Devos D.P."/>
            <person name="Kaster A.-K."/>
            <person name="Ovreas L."/>
            <person name="Rohde M."/>
            <person name="Galperin M.Y."/>
            <person name="Jogler C."/>
        </authorList>
    </citation>
    <scope>NUCLEOTIDE SEQUENCE [LARGE SCALE GENOMIC DNA]</scope>
    <source>
        <strain evidence="6 7">HG15A2</strain>
    </source>
</reference>
<dbReference type="Gene3D" id="1.10.10.60">
    <property type="entry name" value="Homeodomain-like"/>
    <property type="match status" value="1"/>
</dbReference>